<protein>
    <submittedName>
        <fullName evidence="1">Uncharacterized protein</fullName>
    </submittedName>
</protein>
<accession>A0A5N6KAX9</accession>
<gene>
    <name evidence="1" type="ORF">EYC80_000520</name>
</gene>
<evidence type="ECO:0000313" key="1">
    <source>
        <dbReference type="EMBL" id="KAB8300333.1"/>
    </source>
</evidence>
<dbReference type="AlphaFoldDB" id="A0A5N6KAX9"/>
<dbReference type="Proteomes" id="UP000326757">
    <property type="component" value="Unassembled WGS sequence"/>
</dbReference>
<comment type="caution">
    <text evidence="1">The sequence shown here is derived from an EMBL/GenBank/DDBJ whole genome shotgun (WGS) entry which is preliminary data.</text>
</comment>
<proteinExistence type="predicted"/>
<keyword evidence="2" id="KW-1185">Reference proteome</keyword>
<evidence type="ECO:0000313" key="2">
    <source>
        <dbReference type="Proteomes" id="UP000326757"/>
    </source>
</evidence>
<reference evidence="1 2" key="1">
    <citation type="submission" date="2019-06" db="EMBL/GenBank/DDBJ databases">
        <title>Genome Sequence of the Brown Rot Fungal Pathogen Monilinia laxa.</title>
        <authorList>
            <person name="De Miccolis Angelini R.M."/>
            <person name="Landi L."/>
            <person name="Abate D."/>
            <person name="Pollastro S."/>
            <person name="Romanazzi G."/>
            <person name="Faretra F."/>
        </authorList>
    </citation>
    <scope>NUCLEOTIDE SEQUENCE [LARGE SCALE GENOMIC DNA]</scope>
    <source>
        <strain evidence="1 2">Mlax316</strain>
    </source>
</reference>
<organism evidence="1 2">
    <name type="scientific">Monilinia laxa</name>
    <name type="common">Brown rot fungus</name>
    <name type="synonym">Sclerotinia laxa</name>
    <dbReference type="NCBI Taxonomy" id="61186"/>
    <lineage>
        <taxon>Eukaryota</taxon>
        <taxon>Fungi</taxon>
        <taxon>Dikarya</taxon>
        <taxon>Ascomycota</taxon>
        <taxon>Pezizomycotina</taxon>
        <taxon>Leotiomycetes</taxon>
        <taxon>Helotiales</taxon>
        <taxon>Sclerotiniaceae</taxon>
        <taxon>Monilinia</taxon>
    </lineage>
</organism>
<dbReference type="EMBL" id="VIGI01000005">
    <property type="protein sequence ID" value="KAB8300333.1"/>
    <property type="molecule type" value="Genomic_DNA"/>
</dbReference>
<name>A0A5N6KAX9_MONLA</name>
<sequence length="193" mass="20599">MLELLALELTCDGYVLSDRRIGDGEGGGGGGGGGGKALGSGEFLGDFFFRGEERRGEGRGGERRKIGVLSVKWSQKTSGLLLFHWVINWDKGNLIYKSSAHAPLLSLPCLALPCLSFHSLFFPFQFCTILCVLTPYLAASTTAAPTSPPNSPKITPLKIVSPISSTQCPASFNFFFQLSFCGAVNSSHDFPSG</sequence>